<gene>
    <name evidence="2" type="ORF">U0042_07820</name>
</gene>
<name>A0ABZ0WQC6_9BURK</name>
<protein>
    <submittedName>
        <fullName evidence="2">GNAT family N-acetyltransferase</fullName>
    </submittedName>
</protein>
<keyword evidence="3" id="KW-1185">Reference proteome</keyword>
<accession>A0ABZ0WQC6</accession>
<dbReference type="PROSITE" id="PS51186">
    <property type="entry name" value="GNAT"/>
    <property type="match status" value="1"/>
</dbReference>
<dbReference type="InterPro" id="IPR051531">
    <property type="entry name" value="N-acetyltransferase"/>
</dbReference>
<dbReference type="SUPFAM" id="SSF55729">
    <property type="entry name" value="Acyl-CoA N-acyltransferases (Nat)"/>
    <property type="match status" value="1"/>
</dbReference>
<dbReference type="InterPro" id="IPR000182">
    <property type="entry name" value="GNAT_dom"/>
</dbReference>
<organism evidence="2 3">
    <name type="scientific">Paraburkholderia kururiensis</name>
    <dbReference type="NCBI Taxonomy" id="984307"/>
    <lineage>
        <taxon>Bacteria</taxon>
        <taxon>Pseudomonadati</taxon>
        <taxon>Pseudomonadota</taxon>
        <taxon>Betaproteobacteria</taxon>
        <taxon>Burkholderiales</taxon>
        <taxon>Burkholderiaceae</taxon>
        <taxon>Paraburkholderia</taxon>
    </lineage>
</organism>
<dbReference type="Gene3D" id="3.40.630.30">
    <property type="match status" value="1"/>
</dbReference>
<dbReference type="Pfam" id="PF13302">
    <property type="entry name" value="Acetyltransf_3"/>
    <property type="match status" value="1"/>
</dbReference>
<dbReference type="InterPro" id="IPR016181">
    <property type="entry name" value="Acyl_CoA_acyltransferase"/>
</dbReference>
<evidence type="ECO:0000259" key="1">
    <source>
        <dbReference type="PROSITE" id="PS51186"/>
    </source>
</evidence>
<dbReference type="RefSeq" id="WP_114810461.1">
    <property type="nucleotide sequence ID" value="NZ_CP139965.1"/>
</dbReference>
<proteinExistence type="predicted"/>
<dbReference type="PANTHER" id="PTHR43792:SF16">
    <property type="entry name" value="N-ACETYLTRANSFERASE DOMAIN-CONTAINING PROTEIN"/>
    <property type="match status" value="1"/>
</dbReference>
<dbReference type="PANTHER" id="PTHR43792">
    <property type="entry name" value="GNAT FAMILY, PUTATIVE (AFU_ORTHOLOGUE AFUA_3G00765)-RELATED-RELATED"/>
    <property type="match status" value="1"/>
</dbReference>
<dbReference type="EMBL" id="CP139965">
    <property type="protein sequence ID" value="WQD79582.1"/>
    <property type="molecule type" value="Genomic_DNA"/>
</dbReference>
<evidence type="ECO:0000313" key="3">
    <source>
        <dbReference type="Proteomes" id="UP001325479"/>
    </source>
</evidence>
<evidence type="ECO:0000313" key="2">
    <source>
        <dbReference type="EMBL" id="WQD79582.1"/>
    </source>
</evidence>
<feature type="domain" description="N-acetyltransferase" evidence="1">
    <location>
        <begin position="12"/>
        <end position="176"/>
    </location>
</feature>
<reference evidence="2 3" key="1">
    <citation type="submission" date="2023-12" db="EMBL/GenBank/DDBJ databases">
        <title>Genome sequencing and assembly of bacterial species from a model synthetic community.</title>
        <authorList>
            <person name="Hogle S.L."/>
        </authorList>
    </citation>
    <scope>NUCLEOTIDE SEQUENCE [LARGE SCALE GENOMIC DNA]</scope>
    <source>
        <strain evidence="2 3">HAMBI 2494</strain>
    </source>
</reference>
<dbReference type="Proteomes" id="UP001325479">
    <property type="component" value="Chromosome"/>
</dbReference>
<sequence>MHPTTIIETPRLVLRPHTVDDFEDSLAMWSDPQVTRYIGGKPFSREEVWARLLRYVGHWALLGFGYWAVREKATGRFVGEAGFADFQREIDPPFDGTPEIGWALAAWAHGQGYATETVRAALAWADEKWPNAQTVCMISPANTASIRVASKCGYRESGSVLYKERPVTVYRRASGAT</sequence>